<evidence type="ECO:0000256" key="9">
    <source>
        <dbReference type="ARBA" id="ARBA00032554"/>
    </source>
</evidence>
<comment type="function">
    <text evidence="10">Catalyzes the phosphorylation of the position 2 hydroxy group of 4-diphosphocytidyl-2C-methyl-D-erythritol.</text>
</comment>
<evidence type="ECO:0000256" key="6">
    <source>
        <dbReference type="ARBA" id="ARBA00022777"/>
    </source>
</evidence>
<feature type="domain" description="GHMP kinase C-terminal" evidence="12">
    <location>
        <begin position="200"/>
        <end position="279"/>
    </location>
</feature>
<evidence type="ECO:0000256" key="3">
    <source>
        <dbReference type="ARBA" id="ARBA00017473"/>
    </source>
</evidence>
<dbReference type="PANTHER" id="PTHR43527:SF2">
    <property type="entry name" value="4-DIPHOSPHOCYTIDYL-2-C-METHYL-D-ERYTHRITOL KINASE, CHLOROPLASTIC"/>
    <property type="match status" value="1"/>
</dbReference>
<evidence type="ECO:0000256" key="2">
    <source>
        <dbReference type="ARBA" id="ARBA00012052"/>
    </source>
</evidence>
<dbReference type="Gene3D" id="3.30.230.10">
    <property type="match status" value="1"/>
</dbReference>
<feature type="active site" evidence="10">
    <location>
        <position position="140"/>
    </location>
</feature>
<dbReference type="HAMAP" id="MF_00061">
    <property type="entry name" value="IspE"/>
    <property type="match status" value="1"/>
</dbReference>
<dbReference type="InterPro" id="IPR004424">
    <property type="entry name" value="IspE"/>
</dbReference>
<evidence type="ECO:0000256" key="10">
    <source>
        <dbReference type="HAMAP-Rule" id="MF_00061"/>
    </source>
</evidence>
<dbReference type="InterPro" id="IPR006204">
    <property type="entry name" value="GHMP_kinase_N_dom"/>
</dbReference>
<keyword evidence="4 10" id="KW-0808">Transferase</keyword>
<evidence type="ECO:0000259" key="12">
    <source>
        <dbReference type="Pfam" id="PF08544"/>
    </source>
</evidence>
<evidence type="ECO:0000256" key="5">
    <source>
        <dbReference type="ARBA" id="ARBA00022741"/>
    </source>
</evidence>
<comment type="caution">
    <text evidence="13">The sequence shown here is derived from an EMBL/GenBank/DDBJ whole genome shotgun (WGS) entry which is preliminary data.</text>
</comment>
<dbReference type="Proteomes" id="UP001274321">
    <property type="component" value="Unassembled WGS sequence"/>
</dbReference>
<dbReference type="GO" id="GO:0050515">
    <property type="term" value="F:4-(cytidine 5'-diphospho)-2-C-methyl-D-erythritol kinase activity"/>
    <property type="evidence" value="ECO:0007669"/>
    <property type="project" value="UniProtKB-EC"/>
</dbReference>
<organism evidence="13 14">
    <name type="scientific">Terrihabitans rhizophilus</name>
    <dbReference type="NCBI Taxonomy" id="3092662"/>
    <lineage>
        <taxon>Bacteria</taxon>
        <taxon>Pseudomonadati</taxon>
        <taxon>Pseudomonadota</taxon>
        <taxon>Alphaproteobacteria</taxon>
        <taxon>Hyphomicrobiales</taxon>
        <taxon>Terrihabitans</taxon>
    </lineage>
</organism>
<comment type="catalytic activity">
    <reaction evidence="10">
        <text>4-CDP-2-C-methyl-D-erythritol + ATP = 4-CDP-2-C-methyl-D-erythritol 2-phosphate + ADP + H(+)</text>
        <dbReference type="Rhea" id="RHEA:18437"/>
        <dbReference type="ChEBI" id="CHEBI:15378"/>
        <dbReference type="ChEBI" id="CHEBI:30616"/>
        <dbReference type="ChEBI" id="CHEBI:57823"/>
        <dbReference type="ChEBI" id="CHEBI:57919"/>
        <dbReference type="ChEBI" id="CHEBI:456216"/>
        <dbReference type="EC" id="2.7.1.148"/>
    </reaction>
</comment>
<dbReference type="InterPro" id="IPR036554">
    <property type="entry name" value="GHMP_kinase_C_sf"/>
</dbReference>
<dbReference type="RefSeq" id="WP_319845477.1">
    <property type="nucleotide sequence ID" value="NZ_JAXAFJ010000011.1"/>
</dbReference>
<keyword evidence="8 10" id="KW-0414">Isoprene biosynthesis</keyword>
<dbReference type="EMBL" id="JAXAFJ010000011">
    <property type="protein sequence ID" value="MDX6807350.1"/>
    <property type="molecule type" value="Genomic_DNA"/>
</dbReference>
<keyword evidence="5 10" id="KW-0547">Nucleotide-binding</keyword>
<dbReference type="InterPro" id="IPR013750">
    <property type="entry name" value="GHMP_kinase_C_dom"/>
</dbReference>
<dbReference type="PANTHER" id="PTHR43527">
    <property type="entry name" value="4-DIPHOSPHOCYTIDYL-2-C-METHYL-D-ERYTHRITOL KINASE, CHLOROPLASTIC"/>
    <property type="match status" value="1"/>
</dbReference>
<dbReference type="Gene3D" id="3.30.70.890">
    <property type="entry name" value="GHMP kinase, C-terminal domain"/>
    <property type="match status" value="1"/>
</dbReference>
<evidence type="ECO:0000313" key="14">
    <source>
        <dbReference type="Proteomes" id="UP001274321"/>
    </source>
</evidence>
<keyword evidence="7 10" id="KW-0067">ATP-binding</keyword>
<accession>A0ABU4RR79</accession>
<evidence type="ECO:0000313" key="13">
    <source>
        <dbReference type="EMBL" id="MDX6807350.1"/>
    </source>
</evidence>
<dbReference type="EC" id="2.7.1.148" evidence="2 10"/>
<evidence type="ECO:0000256" key="7">
    <source>
        <dbReference type="ARBA" id="ARBA00022840"/>
    </source>
</evidence>
<protein>
    <recommendedName>
        <fullName evidence="3 10">4-diphosphocytidyl-2-C-methyl-D-erythritol kinase</fullName>
        <shortName evidence="10">CMK</shortName>
        <ecNumber evidence="2 10">2.7.1.148</ecNumber>
    </recommendedName>
    <alternativeName>
        <fullName evidence="9 10">4-(cytidine-5'-diphospho)-2-C-methyl-D-erythritol kinase</fullName>
    </alternativeName>
</protein>
<keyword evidence="6 10" id="KW-0418">Kinase</keyword>
<dbReference type="SUPFAM" id="SSF54211">
    <property type="entry name" value="Ribosomal protein S5 domain 2-like"/>
    <property type="match status" value="1"/>
</dbReference>
<reference evidence="13 14" key="1">
    <citation type="submission" date="2023-11" db="EMBL/GenBank/DDBJ databases">
        <authorList>
            <person name="Bao R."/>
        </authorList>
    </citation>
    <scope>NUCLEOTIDE SEQUENCE [LARGE SCALE GENOMIC DNA]</scope>
    <source>
        <strain evidence="13 14">PJ23</strain>
    </source>
</reference>
<dbReference type="NCBIfam" id="NF011202">
    <property type="entry name" value="PRK14608.1"/>
    <property type="match status" value="1"/>
</dbReference>
<proteinExistence type="inferred from homology"/>
<feature type="domain" description="GHMP kinase N-terminal" evidence="11">
    <location>
        <begin position="70"/>
        <end position="145"/>
    </location>
</feature>
<keyword evidence="14" id="KW-1185">Reference proteome</keyword>
<name>A0ABU4RR79_9HYPH</name>
<dbReference type="Pfam" id="PF00288">
    <property type="entry name" value="GHMP_kinases_N"/>
    <property type="match status" value="1"/>
</dbReference>
<sequence length="292" mass="30340">MAGVILTARAPAKINLTLRVLGRRLDGFHELESLVAFSGTADLLTLDTEGRFGLDVDGPTAAAAGPESDNLVIRAARALQARVPELRLGRFHLKKRLPVAAGVGGGSSDAAAALRLLAQANGIRLDDVRVFEAAAETGSDIPVCLTPTSRIFRGRGERVSAGVGLAPLSAVLVNPGVHLSTADVFRALALQPGATGPSTAALEEGFGGDFRRLVSVLESDVNDLEPAARSLSPEISAALLAVQQTGGCRFSRMSGSGATVFGLYDHCHAAAAAARVLKARHPGYWVKPTLLR</sequence>
<evidence type="ECO:0000259" key="11">
    <source>
        <dbReference type="Pfam" id="PF00288"/>
    </source>
</evidence>
<feature type="binding site" evidence="10">
    <location>
        <begin position="98"/>
        <end position="108"/>
    </location>
    <ligand>
        <name>ATP</name>
        <dbReference type="ChEBI" id="CHEBI:30616"/>
    </ligand>
</feature>
<dbReference type="InterPro" id="IPR014721">
    <property type="entry name" value="Ribsml_uS5_D2-typ_fold_subgr"/>
</dbReference>
<evidence type="ECO:0000256" key="8">
    <source>
        <dbReference type="ARBA" id="ARBA00023229"/>
    </source>
</evidence>
<feature type="active site" evidence="10">
    <location>
        <position position="13"/>
    </location>
</feature>
<evidence type="ECO:0000256" key="4">
    <source>
        <dbReference type="ARBA" id="ARBA00022679"/>
    </source>
</evidence>
<comment type="pathway">
    <text evidence="10">Isoprenoid biosynthesis; isopentenyl diphosphate biosynthesis via DXP pathway; isopentenyl diphosphate from 1-deoxy-D-xylulose 5-phosphate: step 3/6.</text>
</comment>
<dbReference type="Pfam" id="PF08544">
    <property type="entry name" value="GHMP_kinases_C"/>
    <property type="match status" value="1"/>
</dbReference>
<gene>
    <name evidence="10" type="primary">ispE</name>
    <name evidence="13" type="ORF">SCD90_14855</name>
</gene>
<dbReference type="InterPro" id="IPR020568">
    <property type="entry name" value="Ribosomal_Su5_D2-typ_SF"/>
</dbReference>
<dbReference type="SUPFAM" id="SSF55060">
    <property type="entry name" value="GHMP Kinase, C-terminal domain"/>
    <property type="match status" value="1"/>
</dbReference>
<evidence type="ECO:0000256" key="1">
    <source>
        <dbReference type="ARBA" id="ARBA00009684"/>
    </source>
</evidence>
<comment type="similarity">
    <text evidence="1 10">Belongs to the GHMP kinase family. IspE subfamily.</text>
</comment>
<dbReference type="PIRSF" id="PIRSF010376">
    <property type="entry name" value="IspE"/>
    <property type="match status" value="1"/>
</dbReference>